<dbReference type="PROSITE" id="PS51257">
    <property type="entry name" value="PROKAR_LIPOPROTEIN"/>
    <property type="match status" value="1"/>
</dbReference>
<gene>
    <name evidence="3" type="ORF">D2E76_24560</name>
</gene>
<comment type="caution">
    <text evidence="3">The sequence shown here is derived from an EMBL/GenBank/DDBJ whole genome shotgun (WGS) entry which is preliminary data.</text>
</comment>
<dbReference type="RefSeq" id="WP_100480751.1">
    <property type="nucleotide sequence ID" value="NZ_CP029076.1"/>
</dbReference>
<reference evidence="3 4" key="1">
    <citation type="submission" date="2018-08" db="EMBL/GenBank/DDBJ databases">
        <title>Linezolid Resistance in Mycobacterium abscessus: MIC Distribution and Comprehensive Investigation of Resistance Mechanisms.</title>
        <authorList>
            <person name="Ye M."/>
            <person name="Xu L."/>
            <person name="Zou Y."/>
            <person name="Li B."/>
            <person name="Guo Q."/>
            <person name="Zhang Y."/>
            <person name="Zhan M."/>
            <person name="Xu B."/>
            <person name="Yu F."/>
            <person name="Zhang Z."/>
            <person name="Chu H."/>
        </authorList>
    </citation>
    <scope>NUCLEOTIDE SEQUENCE [LARGE SCALE GENOMIC DNA]</scope>
    <source>
        <strain evidence="3 4">G143</strain>
    </source>
</reference>
<evidence type="ECO:0000313" key="3">
    <source>
        <dbReference type="EMBL" id="RIT31767.1"/>
    </source>
</evidence>
<sequence length="284" mass="31120">MPKTVVITGANAGIGLATAHRIAASGHTVVMACRNEQKAQAARTQILASNPTADLDVMSLDLSSFEHIRRFAEELAKKHPRVSVLINNAGASPAKQEKTADGFEMQWGANYLGPVLLSHLVLPLLRNASLYSLDSRIINLASIAHNLGRINERTWEGRRLYNTFAAYAQSKLGNLMFSNALARRLPSGITSNALHPGAVASDIYRDVPQPLRALLLKTMIPTERPARLIENMALSPQYRNTTGLYLTAQSPNPVRRYARNEAAQDDLYEKSCWMVGVDPLPLVA</sequence>
<keyword evidence="1" id="KW-0560">Oxidoreductase</keyword>
<name>A0ABD7HHI3_9MYCO</name>
<organism evidence="3 4">
    <name type="scientific">Mycobacteroides abscessus</name>
    <dbReference type="NCBI Taxonomy" id="36809"/>
    <lineage>
        <taxon>Bacteria</taxon>
        <taxon>Bacillati</taxon>
        <taxon>Actinomycetota</taxon>
        <taxon>Actinomycetes</taxon>
        <taxon>Mycobacteriales</taxon>
        <taxon>Mycobacteriaceae</taxon>
        <taxon>Mycobacteroides</taxon>
    </lineage>
</organism>
<evidence type="ECO:0000313" key="4">
    <source>
        <dbReference type="Proteomes" id="UP000284557"/>
    </source>
</evidence>
<dbReference type="Proteomes" id="UP000284557">
    <property type="component" value="Unassembled WGS sequence"/>
</dbReference>
<dbReference type="InterPro" id="IPR036291">
    <property type="entry name" value="NAD(P)-bd_dom_sf"/>
</dbReference>
<accession>A0ABD7HHI3</accession>
<dbReference type="GO" id="GO:0016491">
    <property type="term" value="F:oxidoreductase activity"/>
    <property type="evidence" value="ECO:0007669"/>
    <property type="project" value="UniProtKB-KW"/>
</dbReference>
<dbReference type="AlphaFoldDB" id="A0ABD7HHI3"/>
<dbReference type="SUPFAM" id="SSF51735">
    <property type="entry name" value="NAD(P)-binding Rossmann-fold domains"/>
    <property type="match status" value="1"/>
</dbReference>
<dbReference type="Gene3D" id="3.40.50.720">
    <property type="entry name" value="NAD(P)-binding Rossmann-like Domain"/>
    <property type="match status" value="1"/>
</dbReference>
<dbReference type="PANTHER" id="PTHR43157:SF31">
    <property type="entry name" value="PHOSPHATIDYLINOSITOL-GLYCAN BIOSYNTHESIS CLASS F PROTEIN"/>
    <property type="match status" value="1"/>
</dbReference>
<dbReference type="PRINTS" id="PR00081">
    <property type="entry name" value="GDHRDH"/>
</dbReference>
<protein>
    <submittedName>
        <fullName evidence="3">SDR family NAD(P)-dependent oxidoreductase</fullName>
    </submittedName>
</protein>
<proteinExistence type="inferred from homology"/>
<dbReference type="PRINTS" id="PR00080">
    <property type="entry name" value="SDRFAMILY"/>
</dbReference>
<dbReference type="Pfam" id="PF00106">
    <property type="entry name" value="adh_short"/>
    <property type="match status" value="1"/>
</dbReference>
<comment type="similarity">
    <text evidence="2">Belongs to the short-chain dehydrogenases/reductases (SDR) family.</text>
</comment>
<evidence type="ECO:0000256" key="2">
    <source>
        <dbReference type="RuleBase" id="RU000363"/>
    </source>
</evidence>
<dbReference type="PANTHER" id="PTHR43157">
    <property type="entry name" value="PHOSPHATIDYLINOSITOL-GLYCAN BIOSYNTHESIS CLASS F PROTEIN-RELATED"/>
    <property type="match status" value="1"/>
</dbReference>
<evidence type="ECO:0000256" key="1">
    <source>
        <dbReference type="ARBA" id="ARBA00023002"/>
    </source>
</evidence>
<dbReference type="InterPro" id="IPR002347">
    <property type="entry name" value="SDR_fam"/>
</dbReference>
<dbReference type="EMBL" id="QXBN01000028">
    <property type="protein sequence ID" value="RIT31767.1"/>
    <property type="molecule type" value="Genomic_DNA"/>
</dbReference>